<dbReference type="Proteomes" id="UP000887581">
    <property type="component" value="Unplaced"/>
</dbReference>
<evidence type="ECO:0000313" key="5">
    <source>
        <dbReference type="WBParaSite" id="sdigi.contig60.g3267.t1"/>
    </source>
</evidence>
<keyword evidence="1" id="KW-0479">Metal-binding</keyword>
<feature type="domain" description="C2H2-type" evidence="3">
    <location>
        <begin position="536"/>
        <end position="565"/>
    </location>
</feature>
<proteinExistence type="predicted"/>
<feature type="compositionally biased region" description="Polar residues" evidence="2">
    <location>
        <begin position="145"/>
        <end position="179"/>
    </location>
</feature>
<feature type="region of interest" description="Disordered" evidence="2">
    <location>
        <begin position="102"/>
        <end position="187"/>
    </location>
</feature>
<feature type="compositionally biased region" description="Low complexity" evidence="2">
    <location>
        <begin position="990"/>
        <end position="1009"/>
    </location>
</feature>
<dbReference type="PROSITE" id="PS50157">
    <property type="entry name" value="ZINC_FINGER_C2H2_2"/>
    <property type="match status" value="1"/>
</dbReference>
<feature type="region of interest" description="Disordered" evidence="2">
    <location>
        <begin position="211"/>
        <end position="314"/>
    </location>
</feature>
<evidence type="ECO:0000259" key="3">
    <source>
        <dbReference type="PROSITE" id="PS50157"/>
    </source>
</evidence>
<feature type="region of interest" description="Disordered" evidence="2">
    <location>
        <begin position="713"/>
        <end position="772"/>
    </location>
</feature>
<dbReference type="WBParaSite" id="sdigi.contig60.g3267.t1">
    <property type="protein sequence ID" value="sdigi.contig60.g3267.t1"/>
    <property type="gene ID" value="sdigi.contig60.g3267"/>
</dbReference>
<feature type="region of interest" description="Disordered" evidence="2">
    <location>
        <begin position="418"/>
        <end position="503"/>
    </location>
</feature>
<dbReference type="InterPro" id="IPR013087">
    <property type="entry name" value="Znf_C2H2_type"/>
</dbReference>
<accession>A0A915PYP5</accession>
<sequence>MGDSYDEDEGRLMIDDAILDSTHASQTGCAETSSKATTYEKTVELTPSSDDGEFLLKPQQVLRCVESHPVDPEPKPNFYCESGVSKVVQGVHRDDRLKMTIKRTQSPVGSSGQFSYLGEKHGDGPTRSEDISKEEGEIDDEEETGNNLHAQSTAVNVQSETNWSGYQNTSFEGGSTSTNKLRHGGQQQFDHHAVYSTPHSSTRQLAVNIPVSSSVTSPGPPNVTSSVTVEEHNSRVLPASYPPQTQTVPKETQFGEDSSDLNRQKIPGDGFKNTGALSTPSNKARKKKRRASERDEHETCQASPSGTSPSFNTVTSQLGTNSAGVSLAKKRKTNIRDRSTCVSVKSVQTNDGDIDIKVGSTHCLNISVLAKASNYLYYVTNWNGHDLYGVLGDGLPPLQHTYVNRKCGGTSTASNSGSGFDLFSSHDKTNGGSPSKQRLNAKRSNRSSSVCPPNGFPDIKPTGRKGLVGNVGRPSSASTSDVQSVGGDLQDEERSQSPVSWFTSGSNDPISALGSFGIAADNSSSHLRECILSTMYSCPVAGCEHRYDTQSQLAIHYHTHFVKEDGGKAIYVETMGTQTNSVIMKDVAVDTDREITQIPTVSSEVVPEVRNSRNDAKNLHLVSPKPKLSKTLTNHEEQSINELFKVVTQKAEAGSGSAKADNKKVFSVRSPKINAGTSKVYGALLSGSNIINQNEMPTALDAIRKMVTNNSGEIHSREHQSSTVISSSGILPSTSVSSTTPHGGAASPAFSDISDDAPTLEKEVTDKSEERSLDRIKDLVNSTEKAPLEQLSLSIEDEKMVTASKSGIGSSTLLCPVSTPITTSGTTLAVPREGLTCNLGFRRFENTICFVEFALDPSLSGSKKNEMKTQSQANTIGSFSASFMDPSGLRHSSTIPISMPNLSNAPSASVFAQPYFMPFITPVSNAATPGMSQSHTAKHKIHDLKTNPPSLIPFQSKESSSIGQSCSVVTSSNSQSLSQGGTGNVPATKQAVHQQAGGQSGASGNSFASIQPHAPGNSDRSANTQNAPSSALNFMQHQQQQQAYFAQLQQHQQMQYMQRFGAAFPMTGPPNSMNAVAQQAYEQQMAALHASFGYPGIFMPPSFPPK</sequence>
<reference evidence="5" key="1">
    <citation type="submission" date="2022-11" db="UniProtKB">
        <authorList>
            <consortium name="WormBaseParasite"/>
        </authorList>
    </citation>
    <scope>IDENTIFICATION</scope>
</reference>
<dbReference type="AlphaFoldDB" id="A0A915PYP5"/>
<dbReference type="PROSITE" id="PS00028">
    <property type="entry name" value="ZINC_FINGER_C2H2_1"/>
    <property type="match status" value="1"/>
</dbReference>
<dbReference type="GO" id="GO:0008270">
    <property type="term" value="F:zinc ion binding"/>
    <property type="evidence" value="ECO:0007669"/>
    <property type="project" value="UniProtKB-KW"/>
</dbReference>
<feature type="compositionally biased region" description="Polar residues" evidence="2">
    <location>
        <begin position="1018"/>
        <end position="1027"/>
    </location>
</feature>
<feature type="compositionally biased region" description="Basic and acidic residues" evidence="2">
    <location>
        <begin position="118"/>
        <end position="135"/>
    </location>
</feature>
<evidence type="ECO:0000256" key="1">
    <source>
        <dbReference type="PROSITE-ProRule" id="PRU00042"/>
    </source>
</evidence>
<feature type="region of interest" description="Disordered" evidence="2">
    <location>
        <begin position="928"/>
        <end position="1027"/>
    </location>
</feature>
<keyword evidence="1" id="KW-0863">Zinc-finger</keyword>
<feature type="compositionally biased region" description="Polar residues" evidence="2">
    <location>
        <begin position="473"/>
        <end position="483"/>
    </location>
</feature>
<protein>
    <submittedName>
        <fullName evidence="5">C2H2-type domain-containing protein</fullName>
    </submittedName>
</protein>
<feature type="compositionally biased region" description="Low complexity" evidence="2">
    <location>
        <begin position="211"/>
        <end position="228"/>
    </location>
</feature>
<feature type="compositionally biased region" description="Low complexity" evidence="2">
    <location>
        <begin position="963"/>
        <end position="979"/>
    </location>
</feature>
<keyword evidence="1" id="KW-0862">Zinc</keyword>
<feature type="compositionally biased region" description="Polar residues" evidence="2">
    <location>
        <begin position="721"/>
        <end position="741"/>
    </location>
</feature>
<feature type="compositionally biased region" description="Basic and acidic residues" evidence="2">
    <location>
        <begin position="759"/>
        <end position="772"/>
    </location>
</feature>
<feature type="compositionally biased region" description="Polar residues" evidence="2">
    <location>
        <begin position="102"/>
        <end position="114"/>
    </location>
</feature>
<keyword evidence="4" id="KW-1185">Reference proteome</keyword>
<evidence type="ECO:0000313" key="4">
    <source>
        <dbReference type="Proteomes" id="UP000887581"/>
    </source>
</evidence>
<evidence type="ECO:0000256" key="2">
    <source>
        <dbReference type="SAM" id="MobiDB-lite"/>
    </source>
</evidence>
<name>A0A915PYP5_9BILA</name>
<organism evidence="4 5">
    <name type="scientific">Setaria digitata</name>
    <dbReference type="NCBI Taxonomy" id="48799"/>
    <lineage>
        <taxon>Eukaryota</taxon>
        <taxon>Metazoa</taxon>
        <taxon>Ecdysozoa</taxon>
        <taxon>Nematoda</taxon>
        <taxon>Chromadorea</taxon>
        <taxon>Rhabditida</taxon>
        <taxon>Spirurina</taxon>
        <taxon>Spiruromorpha</taxon>
        <taxon>Filarioidea</taxon>
        <taxon>Setariidae</taxon>
        <taxon>Setaria</taxon>
    </lineage>
</organism>
<feature type="compositionally biased region" description="Polar residues" evidence="2">
    <location>
        <begin position="300"/>
        <end position="314"/>
    </location>
</feature>